<dbReference type="RefSeq" id="WP_052494498.1">
    <property type="nucleotide sequence ID" value="NZ_CP010536.1"/>
</dbReference>
<gene>
    <name evidence="1" type="ORF">RR42_m1433</name>
</gene>
<reference evidence="1 2" key="1">
    <citation type="journal article" date="2015" name="Genome Announc.">
        <title>Complete Genome Sequence of Cupriavidus basilensis 4G11, Isolated from the Oak Ridge Field Research Center Site.</title>
        <authorList>
            <person name="Ray J."/>
            <person name="Waters R.J."/>
            <person name="Skerker J.M."/>
            <person name="Kuehl J.V."/>
            <person name="Price M.N."/>
            <person name="Huang J."/>
            <person name="Chakraborty R."/>
            <person name="Arkin A.P."/>
            <person name="Deutschbauer A."/>
        </authorList>
    </citation>
    <scope>NUCLEOTIDE SEQUENCE [LARGE SCALE GENOMIC DNA]</scope>
    <source>
        <strain evidence="1">4G11</strain>
    </source>
</reference>
<dbReference type="EMBL" id="CP010536">
    <property type="protein sequence ID" value="AJG18834.1"/>
    <property type="molecule type" value="Genomic_DNA"/>
</dbReference>
<evidence type="ECO:0000313" key="1">
    <source>
        <dbReference type="EMBL" id="AJG18834.1"/>
    </source>
</evidence>
<dbReference type="STRING" id="68895.RR42_m1433"/>
<name>A0A0C4Y9B6_9BURK</name>
<evidence type="ECO:0000313" key="2">
    <source>
        <dbReference type="Proteomes" id="UP000031843"/>
    </source>
</evidence>
<dbReference type="AlphaFoldDB" id="A0A0C4Y9B6"/>
<accession>A0A0C4Y9B6</accession>
<dbReference type="OrthoDB" id="5570236at2"/>
<keyword evidence="2" id="KW-1185">Reference proteome</keyword>
<dbReference type="Proteomes" id="UP000031843">
    <property type="component" value="Chromosome main"/>
</dbReference>
<proteinExistence type="predicted"/>
<organism evidence="1 2">
    <name type="scientific">Cupriavidus basilensis</name>
    <dbReference type="NCBI Taxonomy" id="68895"/>
    <lineage>
        <taxon>Bacteria</taxon>
        <taxon>Pseudomonadati</taxon>
        <taxon>Pseudomonadota</taxon>
        <taxon>Betaproteobacteria</taxon>
        <taxon>Burkholderiales</taxon>
        <taxon>Burkholderiaceae</taxon>
        <taxon>Cupriavidus</taxon>
    </lineage>
</organism>
<sequence length="269" mass="29355">MGLFDLVSNQVLGQIAGQVKKRIPSNAIAGLQTAGNVLGKVASGNLLGAASALINSRFIRDKFPIGADLASQAEYWLTPTPVFGGIAPVDAQELYGYVRDLDLAKKNLFLIEISDLTPTASVWLDGPTYLGTDGPRAFNIFATDVSYTPVSVSGEKHRVGGATTDGVNSFDPTDLRITTMDDTVGTIKEWYRWKARQAVNWDGTVGVPADYLVRIRILHAFITNGSNVLGYEDTYLMRPATAEVELSRRDNNIQEIHLNFSQFDTFLPP</sequence>
<protein>
    <submittedName>
        <fullName evidence="1">Uncharacterized protein</fullName>
    </submittedName>
</protein>
<dbReference type="KEGG" id="cbw:RR42_m1433"/>